<dbReference type="InterPro" id="IPR014016">
    <property type="entry name" value="UvrD-like_ATP-bd"/>
</dbReference>
<evidence type="ECO:0000313" key="8">
    <source>
        <dbReference type="EMBL" id="RFU39419.1"/>
    </source>
</evidence>
<keyword evidence="2 5" id="KW-0378">Hydrolase</keyword>
<dbReference type="PROSITE" id="PS51198">
    <property type="entry name" value="UVRD_HELICASE_ATP_BIND"/>
    <property type="match status" value="1"/>
</dbReference>
<accession>A0A372JHP7</accession>
<dbReference type="Gene3D" id="3.40.50.300">
    <property type="entry name" value="P-loop containing nucleotide triphosphate hydrolases"/>
    <property type="match status" value="3"/>
</dbReference>
<reference evidence="8 9" key="1">
    <citation type="submission" date="2018-08" db="EMBL/GenBank/DDBJ databases">
        <title>Actinomadura jelena sp. nov., a novel Actinomycete isolated from soil in Chad.</title>
        <authorList>
            <person name="Shi L."/>
        </authorList>
    </citation>
    <scope>NUCLEOTIDE SEQUENCE [LARGE SCALE GENOMIC DNA]</scope>
    <source>
        <strain evidence="8 9">NEAU-G17</strain>
    </source>
</reference>
<proteinExistence type="predicted"/>
<dbReference type="GO" id="GO:0005829">
    <property type="term" value="C:cytosol"/>
    <property type="evidence" value="ECO:0007669"/>
    <property type="project" value="TreeGrafter"/>
</dbReference>
<dbReference type="EMBL" id="QURH01000338">
    <property type="protein sequence ID" value="RFU39419.1"/>
    <property type="molecule type" value="Genomic_DNA"/>
</dbReference>
<sequence>MASWQTPRVVQWMTATLNEPGEVRLRRRLACQGGIVRKYYDELVVPRSSGEDGQAVASVADEPPARRIERLRDFLLEDLERARDGRMRDIVETIQREQLMLVADRRNGVLVIQGGPGTGKTAVGLHRVSWLLYNNIFRRGDMLVVGPHRGFLEHVREVLPRLGTHGVTLVERDRLWDEPRGVDPLPARLVKSSARMATVLRRGIEQQGGTRALTRHLKDGAFAFVFEGAFLSVPQADLEKFLAWESGAYNAQRLAFGTRLVDALTAAYHDASSRRHDSGVRKRIERHPQVKRIVNSVRPRLSAEQVLRDLLTDAEFLRRAATGVLDDGEQAALLRERRERMTEEPWSLEDQICLEELRHLLNGDGPPRYRHLVVDEAQDLTPMQARSLARRCPSGSLTVLGDLAQSSGLHRWNDWSELSQVFAGVDGWHLEQLELSQVFAGVDGWHLEQLTIGYRVPREVMDFAAPLARVLAPNTRFPESVRPGGEEAVTVLRVAADEVDGTAVSRAAELSGDGRSVAVIVPDGVTGIGSDDARVLRADECRGLEFDHVVLVEPAAIASQEPGGLGELYVALTRCTQSLTIVHHSPLPRELDPTTEATLEDEPMTTAGAESRDESGFQAFLDDLERSVREERECHVHESVRYSLVSALFAARLAPVTDSPTADIVCEGPAGRMLYEVLGEGGHAYPAIRQAVLRLMEVQYAEGGQADHRFVVLPREPEQPWAADVLRDAFGIALIWRDGGSWSGEGIGIALGREAGGVE</sequence>
<dbReference type="InterPro" id="IPR000212">
    <property type="entry name" value="DNA_helicase_UvrD/REP"/>
</dbReference>
<feature type="domain" description="UvrD-like helicase ATP-binding" evidence="7">
    <location>
        <begin position="93"/>
        <end position="457"/>
    </location>
</feature>
<keyword evidence="9" id="KW-1185">Reference proteome</keyword>
<evidence type="ECO:0000256" key="3">
    <source>
        <dbReference type="ARBA" id="ARBA00022806"/>
    </source>
</evidence>
<dbReference type="Proteomes" id="UP000261811">
    <property type="component" value="Unassembled WGS sequence"/>
</dbReference>
<dbReference type="AlphaFoldDB" id="A0A372JHP7"/>
<dbReference type="GO" id="GO:0043138">
    <property type="term" value="F:3'-5' DNA helicase activity"/>
    <property type="evidence" value="ECO:0007669"/>
    <property type="project" value="TreeGrafter"/>
</dbReference>
<keyword evidence="1 5" id="KW-0547">Nucleotide-binding</keyword>
<evidence type="ECO:0000256" key="1">
    <source>
        <dbReference type="ARBA" id="ARBA00022741"/>
    </source>
</evidence>
<comment type="caution">
    <text evidence="8">The sequence shown here is derived from an EMBL/GenBank/DDBJ whole genome shotgun (WGS) entry which is preliminary data.</text>
</comment>
<dbReference type="Pfam" id="PF13245">
    <property type="entry name" value="AAA_19"/>
    <property type="match status" value="1"/>
</dbReference>
<protein>
    <recommendedName>
        <fullName evidence="7">UvrD-like helicase ATP-binding domain-containing protein</fullName>
    </recommendedName>
</protein>
<dbReference type="GO" id="GO:0000725">
    <property type="term" value="P:recombinational repair"/>
    <property type="evidence" value="ECO:0007669"/>
    <property type="project" value="TreeGrafter"/>
</dbReference>
<evidence type="ECO:0000256" key="2">
    <source>
        <dbReference type="ARBA" id="ARBA00022801"/>
    </source>
</evidence>
<keyword evidence="3 5" id="KW-0347">Helicase</keyword>
<feature type="region of interest" description="Disordered" evidence="6">
    <location>
        <begin position="587"/>
        <end position="612"/>
    </location>
</feature>
<dbReference type="GO" id="GO:0016787">
    <property type="term" value="F:hydrolase activity"/>
    <property type="evidence" value="ECO:0007669"/>
    <property type="project" value="UniProtKB-UniRule"/>
</dbReference>
<dbReference type="PANTHER" id="PTHR11070:SF45">
    <property type="entry name" value="DNA 3'-5' HELICASE"/>
    <property type="match status" value="1"/>
</dbReference>
<evidence type="ECO:0000313" key="9">
    <source>
        <dbReference type="Proteomes" id="UP000261811"/>
    </source>
</evidence>
<dbReference type="PANTHER" id="PTHR11070">
    <property type="entry name" value="UVRD / RECB / PCRA DNA HELICASE FAMILY MEMBER"/>
    <property type="match status" value="1"/>
</dbReference>
<name>A0A372JHP7_9ACTN</name>
<dbReference type="GO" id="GO:0005524">
    <property type="term" value="F:ATP binding"/>
    <property type="evidence" value="ECO:0007669"/>
    <property type="project" value="UniProtKB-UniRule"/>
</dbReference>
<dbReference type="InterPro" id="IPR027417">
    <property type="entry name" value="P-loop_NTPase"/>
</dbReference>
<evidence type="ECO:0000256" key="4">
    <source>
        <dbReference type="ARBA" id="ARBA00022840"/>
    </source>
</evidence>
<evidence type="ECO:0000256" key="5">
    <source>
        <dbReference type="PROSITE-ProRule" id="PRU00560"/>
    </source>
</evidence>
<dbReference type="SUPFAM" id="SSF52540">
    <property type="entry name" value="P-loop containing nucleoside triphosphate hydrolases"/>
    <property type="match status" value="1"/>
</dbReference>
<organism evidence="8 9">
    <name type="scientific">Actinomadura logoneensis</name>
    <dbReference type="NCBI Taxonomy" id="2293572"/>
    <lineage>
        <taxon>Bacteria</taxon>
        <taxon>Bacillati</taxon>
        <taxon>Actinomycetota</taxon>
        <taxon>Actinomycetes</taxon>
        <taxon>Streptosporangiales</taxon>
        <taxon>Thermomonosporaceae</taxon>
        <taxon>Actinomadura</taxon>
    </lineage>
</organism>
<feature type="binding site" evidence="5">
    <location>
        <begin position="114"/>
        <end position="121"/>
    </location>
    <ligand>
        <name>ATP</name>
        <dbReference type="ChEBI" id="CHEBI:30616"/>
    </ligand>
</feature>
<gene>
    <name evidence="8" type="ORF">DZF91_22375</name>
</gene>
<keyword evidence="4 5" id="KW-0067">ATP-binding</keyword>
<evidence type="ECO:0000256" key="6">
    <source>
        <dbReference type="SAM" id="MobiDB-lite"/>
    </source>
</evidence>
<evidence type="ECO:0000259" key="7">
    <source>
        <dbReference type="PROSITE" id="PS51198"/>
    </source>
</evidence>
<dbReference type="GO" id="GO:0003677">
    <property type="term" value="F:DNA binding"/>
    <property type="evidence" value="ECO:0007669"/>
    <property type="project" value="InterPro"/>
</dbReference>